<dbReference type="AlphaFoldDB" id="A0A8R7R7U2"/>
<dbReference type="Gramene" id="TuG1812S0000702100.01.T01">
    <property type="protein sequence ID" value="TuG1812S0000702100.01.T01"/>
    <property type="gene ID" value="TuG1812S0000702100.01"/>
</dbReference>
<reference evidence="3" key="1">
    <citation type="journal article" date="2013" name="Nature">
        <title>Draft genome of the wheat A-genome progenitor Triticum urartu.</title>
        <authorList>
            <person name="Ling H.Q."/>
            <person name="Zhao S."/>
            <person name="Liu D."/>
            <person name="Wang J."/>
            <person name="Sun H."/>
            <person name="Zhang C."/>
            <person name="Fan H."/>
            <person name="Li D."/>
            <person name="Dong L."/>
            <person name="Tao Y."/>
            <person name="Gao C."/>
            <person name="Wu H."/>
            <person name="Li Y."/>
            <person name="Cui Y."/>
            <person name="Guo X."/>
            <person name="Zheng S."/>
            <person name="Wang B."/>
            <person name="Yu K."/>
            <person name="Liang Q."/>
            <person name="Yang W."/>
            <person name="Lou X."/>
            <person name="Chen J."/>
            <person name="Feng M."/>
            <person name="Jian J."/>
            <person name="Zhang X."/>
            <person name="Luo G."/>
            <person name="Jiang Y."/>
            <person name="Liu J."/>
            <person name="Wang Z."/>
            <person name="Sha Y."/>
            <person name="Zhang B."/>
            <person name="Wu H."/>
            <person name="Tang D."/>
            <person name="Shen Q."/>
            <person name="Xue P."/>
            <person name="Zou S."/>
            <person name="Wang X."/>
            <person name="Liu X."/>
            <person name="Wang F."/>
            <person name="Yang Y."/>
            <person name="An X."/>
            <person name="Dong Z."/>
            <person name="Zhang K."/>
            <person name="Zhang X."/>
            <person name="Luo M.C."/>
            <person name="Dvorak J."/>
            <person name="Tong Y."/>
            <person name="Wang J."/>
            <person name="Yang H."/>
            <person name="Li Z."/>
            <person name="Wang D."/>
            <person name="Zhang A."/>
            <person name="Wang J."/>
        </authorList>
    </citation>
    <scope>NUCLEOTIDE SEQUENCE</scope>
    <source>
        <strain evidence="3">cv. G1812</strain>
    </source>
</reference>
<keyword evidence="3" id="KW-1185">Reference proteome</keyword>
<feature type="compositionally biased region" description="Basic residues" evidence="1">
    <location>
        <begin position="69"/>
        <end position="83"/>
    </location>
</feature>
<name>A0A8R7R7U2_TRIUA</name>
<organism evidence="2 3">
    <name type="scientific">Triticum urartu</name>
    <name type="common">Red wild einkorn</name>
    <name type="synonym">Crithodium urartu</name>
    <dbReference type="NCBI Taxonomy" id="4572"/>
    <lineage>
        <taxon>Eukaryota</taxon>
        <taxon>Viridiplantae</taxon>
        <taxon>Streptophyta</taxon>
        <taxon>Embryophyta</taxon>
        <taxon>Tracheophyta</taxon>
        <taxon>Spermatophyta</taxon>
        <taxon>Magnoliopsida</taxon>
        <taxon>Liliopsida</taxon>
        <taxon>Poales</taxon>
        <taxon>Poaceae</taxon>
        <taxon>BOP clade</taxon>
        <taxon>Pooideae</taxon>
        <taxon>Triticodae</taxon>
        <taxon>Triticeae</taxon>
        <taxon>Triticinae</taxon>
        <taxon>Triticum</taxon>
    </lineage>
</organism>
<evidence type="ECO:0000313" key="3">
    <source>
        <dbReference type="Proteomes" id="UP000015106"/>
    </source>
</evidence>
<sequence length="115" mass="12579">ASAPSGARQGPASKCVCAPTTHAGSFKCRFHRTNSQGHDHGQGQPPFFAPFTSRGQRGATAPGLTVLGIRHRRDPVTQPKHRPRESITLDNEEGRKDHIHVVRKGVYLLLPRCIV</sequence>
<proteinExistence type="predicted"/>
<evidence type="ECO:0000256" key="1">
    <source>
        <dbReference type="SAM" id="MobiDB-lite"/>
    </source>
</evidence>
<dbReference type="Proteomes" id="UP000015106">
    <property type="component" value="Unassembled WGS sequence"/>
</dbReference>
<feature type="region of interest" description="Disordered" evidence="1">
    <location>
        <begin position="33"/>
        <end position="91"/>
    </location>
</feature>
<accession>A0A8R7R7U2</accession>
<dbReference type="EnsemblPlants" id="TuG1812S0000702100.01.T01">
    <property type="protein sequence ID" value="TuG1812S0000702100.01.T01"/>
    <property type="gene ID" value="TuG1812S0000702100.01"/>
</dbReference>
<protein>
    <submittedName>
        <fullName evidence="2">Uncharacterized protein</fullName>
    </submittedName>
</protein>
<evidence type="ECO:0000313" key="2">
    <source>
        <dbReference type="EnsemblPlants" id="TuG1812S0000702100.01.T01"/>
    </source>
</evidence>
<reference evidence="2" key="2">
    <citation type="submission" date="2022-06" db="UniProtKB">
        <authorList>
            <consortium name="EnsemblPlants"/>
        </authorList>
    </citation>
    <scope>IDENTIFICATION</scope>
</reference>